<evidence type="ECO:0000256" key="1">
    <source>
        <dbReference type="SAM" id="MobiDB-lite"/>
    </source>
</evidence>
<reference evidence="2 3" key="1">
    <citation type="journal article" date="2018" name="IMA Fungus">
        <title>IMA Genome-F 10: Nine draft genome sequences of Claviceps purpurea s.lat., including C. arundinis, C. humidiphila, and C. cf. spartinae, pseudomolecules for the pitch canker pathogen Fusarium circinatum, draft genome of Davidsoniella eucalypti, Grosmannia galeiformis, Quambalaria eucalypti, and Teratosphaeria destructans.</title>
        <authorList>
            <person name="Wingfield B.D."/>
            <person name="Liu M."/>
            <person name="Nguyen H.D."/>
            <person name="Lane F.A."/>
            <person name="Morgan S.W."/>
            <person name="De Vos L."/>
            <person name="Wilken P.M."/>
            <person name="Duong T.A."/>
            <person name="Aylward J."/>
            <person name="Coetzee M.P."/>
            <person name="Dadej K."/>
            <person name="De Beer Z.W."/>
            <person name="Findlay W."/>
            <person name="Havenga M."/>
            <person name="Kolarik M."/>
            <person name="Menzies J.G."/>
            <person name="Naidoo K."/>
            <person name="Pochopski O."/>
            <person name="Shoukouhi P."/>
            <person name="Santana Q.C."/>
            <person name="Seifert K.A."/>
            <person name="Soal N."/>
            <person name="Steenkamp E.T."/>
            <person name="Tatham C.T."/>
            <person name="van der Nest M.A."/>
            <person name="Wingfield M.J."/>
        </authorList>
    </citation>
    <scope>NUCLEOTIDE SEQUENCE [LARGE SCALE GENOMIC DNA]</scope>
    <source>
        <strain evidence="2">CMW44962</strain>
    </source>
</reference>
<sequence>MQELGYCDEDPEVCDGMAGRVVGFIDRNVSAKKLPLAIKAEALSGGRALVPYRVTWAAHTEGWQEAGFSHGQAYRLPALGLPDFEHGRVFTRPYISLSAVKEAIAETHAHAASAQLIRPLVPAPIAAQVNNPALTAAINAPATAPDATTTPAPTFAINIQVTNPATNPATTPAATLPTTTPSTPAPMAIHIDLFLTSLATLFKRPNGSTMTKLDFLAAIQRPSARNHVVSSLRTAIDTARTHESVVALLQAREREAAQRVEAAEAKTRIAEARLSSMSANFSAEMAQVMRESEDAEIRIHILTETVKALRPTEEGGVGGDGYERQEGAGGFEVADKDGKVEEEVEEEVMSEEGKGKLRIVRERLMKASRKKAREGSA</sequence>
<accession>A0A9W7SQS6</accession>
<gene>
    <name evidence="2" type="ORF">Tdes44962_MAKER03136</name>
</gene>
<dbReference type="EMBL" id="RIBY02001923">
    <property type="protein sequence ID" value="KAH9827029.1"/>
    <property type="molecule type" value="Genomic_DNA"/>
</dbReference>
<comment type="caution">
    <text evidence="2">The sequence shown here is derived from an EMBL/GenBank/DDBJ whole genome shotgun (WGS) entry which is preliminary data.</text>
</comment>
<protein>
    <submittedName>
        <fullName evidence="2">Uncharacterized protein</fullName>
    </submittedName>
</protein>
<keyword evidence="3" id="KW-1185">Reference proteome</keyword>
<name>A0A9W7SQS6_9PEZI</name>
<organism evidence="2 3">
    <name type="scientific">Teratosphaeria destructans</name>
    <dbReference type="NCBI Taxonomy" id="418781"/>
    <lineage>
        <taxon>Eukaryota</taxon>
        <taxon>Fungi</taxon>
        <taxon>Dikarya</taxon>
        <taxon>Ascomycota</taxon>
        <taxon>Pezizomycotina</taxon>
        <taxon>Dothideomycetes</taxon>
        <taxon>Dothideomycetidae</taxon>
        <taxon>Mycosphaerellales</taxon>
        <taxon>Teratosphaeriaceae</taxon>
        <taxon>Teratosphaeria</taxon>
    </lineage>
</organism>
<evidence type="ECO:0000313" key="2">
    <source>
        <dbReference type="EMBL" id="KAH9827029.1"/>
    </source>
</evidence>
<reference evidence="2 3" key="2">
    <citation type="journal article" date="2021" name="Curr. Genet.">
        <title>Genetic response to nitrogen starvation in the aggressive Eucalyptus foliar pathogen Teratosphaeria destructans.</title>
        <authorList>
            <person name="Havenga M."/>
            <person name="Wingfield B.D."/>
            <person name="Wingfield M.J."/>
            <person name="Dreyer L.L."/>
            <person name="Roets F."/>
            <person name="Aylward J."/>
        </authorList>
    </citation>
    <scope>NUCLEOTIDE SEQUENCE [LARGE SCALE GENOMIC DNA]</scope>
    <source>
        <strain evidence="2">CMW44962</strain>
    </source>
</reference>
<feature type="region of interest" description="Disordered" evidence="1">
    <location>
        <begin position="311"/>
        <end position="352"/>
    </location>
</feature>
<dbReference type="AlphaFoldDB" id="A0A9W7SQS6"/>
<dbReference type="Proteomes" id="UP001138500">
    <property type="component" value="Unassembled WGS sequence"/>
</dbReference>
<proteinExistence type="predicted"/>
<evidence type="ECO:0000313" key="3">
    <source>
        <dbReference type="Proteomes" id="UP001138500"/>
    </source>
</evidence>